<dbReference type="PANTHER" id="PTHR30290">
    <property type="entry name" value="PERIPLASMIC BINDING COMPONENT OF ABC TRANSPORTER"/>
    <property type="match status" value="1"/>
</dbReference>
<dbReference type="Pfam" id="PF00496">
    <property type="entry name" value="SBP_bac_5"/>
    <property type="match status" value="1"/>
</dbReference>
<comment type="similarity">
    <text evidence="1">Belongs to the bacterial solute-binding protein 5 family.</text>
</comment>
<dbReference type="RefSeq" id="WP_129969704.1">
    <property type="nucleotide sequence ID" value="NZ_JACCEW010000003.1"/>
</dbReference>
<organism evidence="4 5">
    <name type="scientific">Allopusillimonas soli</name>
    <dbReference type="NCBI Taxonomy" id="659016"/>
    <lineage>
        <taxon>Bacteria</taxon>
        <taxon>Pseudomonadati</taxon>
        <taxon>Pseudomonadota</taxon>
        <taxon>Betaproteobacteria</taxon>
        <taxon>Burkholderiales</taxon>
        <taxon>Alcaligenaceae</taxon>
        <taxon>Allopusillimonas</taxon>
    </lineage>
</organism>
<dbReference type="GO" id="GO:0015833">
    <property type="term" value="P:peptide transport"/>
    <property type="evidence" value="ECO:0007669"/>
    <property type="project" value="TreeGrafter"/>
</dbReference>
<dbReference type="GO" id="GO:0030288">
    <property type="term" value="C:outer membrane-bounded periplasmic space"/>
    <property type="evidence" value="ECO:0007669"/>
    <property type="project" value="UniProtKB-ARBA"/>
</dbReference>
<evidence type="ECO:0000259" key="3">
    <source>
        <dbReference type="Pfam" id="PF00496"/>
    </source>
</evidence>
<evidence type="ECO:0000256" key="1">
    <source>
        <dbReference type="ARBA" id="ARBA00005695"/>
    </source>
</evidence>
<name>A0A853FCL2_9BURK</name>
<gene>
    <name evidence="4" type="ORF">H0A68_11440</name>
</gene>
<dbReference type="GO" id="GO:0043190">
    <property type="term" value="C:ATP-binding cassette (ABC) transporter complex"/>
    <property type="evidence" value="ECO:0007669"/>
    <property type="project" value="InterPro"/>
</dbReference>
<dbReference type="GO" id="GO:1904680">
    <property type="term" value="F:peptide transmembrane transporter activity"/>
    <property type="evidence" value="ECO:0007669"/>
    <property type="project" value="TreeGrafter"/>
</dbReference>
<dbReference type="Gene3D" id="3.90.76.10">
    <property type="entry name" value="Dipeptide-binding Protein, Domain 1"/>
    <property type="match status" value="1"/>
</dbReference>
<feature type="domain" description="Solute-binding protein family 5" evidence="3">
    <location>
        <begin position="58"/>
        <end position="415"/>
    </location>
</feature>
<dbReference type="Proteomes" id="UP000580517">
    <property type="component" value="Unassembled WGS sequence"/>
</dbReference>
<reference evidence="4 5" key="1">
    <citation type="submission" date="2020-07" db="EMBL/GenBank/DDBJ databases">
        <title>Taxonomic revisions and descriptions of new bacterial species based on genomic comparisons in the high-G+C-content subgroup of the family Alcaligenaceae.</title>
        <authorList>
            <person name="Szabo A."/>
            <person name="Felfoldi T."/>
        </authorList>
    </citation>
    <scope>NUCLEOTIDE SEQUENCE [LARGE SCALE GENOMIC DNA]</scope>
    <source>
        <strain evidence="4 5">DSM 25264</strain>
    </source>
</reference>
<dbReference type="CDD" id="cd08511">
    <property type="entry name" value="PBP2_NikA_DppA_OppA_like_5"/>
    <property type="match status" value="1"/>
</dbReference>
<comment type="caution">
    <text evidence="4">The sequence shown here is derived from an EMBL/GenBank/DDBJ whole genome shotgun (WGS) entry which is preliminary data.</text>
</comment>
<protein>
    <submittedName>
        <fullName evidence="4">ABC transporter substrate-binding protein</fullName>
    </submittedName>
</protein>
<dbReference type="Gene3D" id="3.40.190.10">
    <property type="entry name" value="Periplasmic binding protein-like II"/>
    <property type="match status" value="1"/>
</dbReference>
<dbReference type="PANTHER" id="PTHR30290:SF38">
    <property type="entry name" value="D,D-DIPEPTIDE-BINDING PERIPLASMIC PROTEIN DDPA-RELATED"/>
    <property type="match status" value="1"/>
</dbReference>
<proteinExistence type="inferred from homology"/>
<keyword evidence="2" id="KW-0732">Signal</keyword>
<dbReference type="OrthoDB" id="9801799at2"/>
<evidence type="ECO:0000313" key="4">
    <source>
        <dbReference type="EMBL" id="NYT37488.1"/>
    </source>
</evidence>
<sequence>MAGLLLGAAAASSYAQTLRIGLQDDPDTLDPARARTYVSRIVFTSLCNKLVDIDAKLKFVPQLATSWSWSDDAKTLTMKLRDDVVFHDGSKFDAAAAKANLDRAMTLKSSQRKSELASVESVDAPDPATLVIHVKQPDATLLAQLSDRAGMMLSPKTFAGEDSESSIGRHPVCSGPYKFVKRIQNDRIELEKFDKYYDAKDFHFDKLVFLYIPDTTVRLQNLRSGGIDILERLNPTDVKQVKADDGLILMPVTGLGYRQFTFNVNNGPKAKTNPFANKLVRQAFQLTIDRAAIDQVIGGGLFTAAQQPFPEASPYFSDKFPVVKPDIAKAKALLKQAGMSTVQAELVFANNTVESSTAQMVQAMASQAGFQLSLRPMEYAAMLADDAKGNFQIDMRGWSGRVDPDGNIFNFVTCKGALNDSRYCNEEVDKLLKQARTVPDETKRKAIYEQALTILQDDLPRMFTYYQPWLFATTKQVHGLTPYPDGMIRLKGVTLSK</sequence>
<dbReference type="InterPro" id="IPR039424">
    <property type="entry name" value="SBP_5"/>
</dbReference>
<dbReference type="Gene3D" id="3.10.105.10">
    <property type="entry name" value="Dipeptide-binding Protein, Domain 3"/>
    <property type="match status" value="1"/>
</dbReference>
<dbReference type="PIRSF" id="PIRSF002741">
    <property type="entry name" value="MppA"/>
    <property type="match status" value="1"/>
</dbReference>
<dbReference type="AlphaFoldDB" id="A0A853FCL2"/>
<evidence type="ECO:0000256" key="2">
    <source>
        <dbReference type="ARBA" id="ARBA00022729"/>
    </source>
</evidence>
<dbReference type="EMBL" id="JACCEW010000003">
    <property type="protein sequence ID" value="NYT37488.1"/>
    <property type="molecule type" value="Genomic_DNA"/>
</dbReference>
<dbReference type="InterPro" id="IPR030678">
    <property type="entry name" value="Peptide/Ni-bd"/>
</dbReference>
<evidence type="ECO:0000313" key="5">
    <source>
        <dbReference type="Proteomes" id="UP000580517"/>
    </source>
</evidence>
<dbReference type="InterPro" id="IPR000914">
    <property type="entry name" value="SBP_5_dom"/>
</dbReference>
<dbReference type="SUPFAM" id="SSF53850">
    <property type="entry name" value="Periplasmic binding protein-like II"/>
    <property type="match status" value="1"/>
</dbReference>
<accession>A0A853FCL2</accession>
<keyword evidence="5" id="KW-1185">Reference proteome</keyword>